<dbReference type="KEGG" id="cbp:EB354_09460"/>
<evidence type="ECO:0008006" key="5">
    <source>
        <dbReference type="Google" id="ProtNLM"/>
    </source>
</evidence>
<keyword evidence="3" id="KW-1185">Reference proteome</keyword>
<proteinExistence type="predicted"/>
<reference evidence="1 3" key="1">
    <citation type="submission" date="2017-02" db="EMBL/GenBank/DDBJ databases">
        <authorList>
            <person name="Varghese N."/>
            <person name="Submissions S."/>
        </authorList>
    </citation>
    <scope>NUCLEOTIDE SEQUENCE [LARGE SCALE GENOMIC DNA]</scope>
    <source>
        <strain evidence="1 3">DSM 16775</strain>
    </source>
</reference>
<organism evidence="2 4">
    <name type="scientific">Chryseobacterium balustinum</name>
    <dbReference type="NCBI Taxonomy" id="246"/>
    <lineage>
        <taxon>Bacteria</taxon>
        <taxon>Pseudomonadati</taxon>
        <taxon>Bacteroidota</taxon>
        <taxon>Flavobacteriia</taxon>
        <taxon>Flavobacteriales</taxon>
        <taxon>Weeksellaceae</taxon>
        <taxon>Chryseobacterium group</taxon>
        <taxon>Chryseobacterium</taxon>
    </lineage>
</organism>
<dbReference type="Proteomes" id="UP000251937">
    <property type="component" value="Unassembled WGS sequence"/>
</dbReference>
<dbReference type="Proteomes" id="UP000190669">
    <property type="component" value="Unassembled WGS sequence"/>
</dbReference>
<dbReference type="EMBL" id="FUZE01000007">
    <property type="protein sequence ID" value="SKB74836.1"/>
    <property type="molecule type" value="Genomic_DNA"/>
</dbReference>
<sequence>MYKITNQITNNGFCFSPLSKIVDKENNCQRFNTLDFFCILLTAENISLKIEDELHHIDSGKTIFVGPEKTIELPNNTEAKDFYIIAFSEHFYNSPTKNSILLDSGIFFNQLSPIFIVPNFDYNKRNKVVLIERLLKFYQKEKSIFKMLAHNTVENLLLDAYLHIKTST</sequence>
<gene>
    <name evidence="2" type="ORF">NCTC11212_03761</name>
    <name evidence="1" type="ORF">SAMN05421800_107127</name>
</gene>
<dbReference type="EMBL" id="UAVR01000019">
    <property type="protein sequence ID" value="SQA92119.1"/>
    <property type="molecule type" value="Genomic_DNA"/>
</dbReference>
<accession>A0AAX2IQ20</accession>
<name>A0AAX2IQ20_9FLAO</name>
<comment type="caution">
    <text evidence="2">The sequence shown here is derived from an EMBL/GenBank/DDBJ whole genome shotgun (WGS) entry which is preliminary data.</text>
</comment>
<evidence type="ECO:0000313" key="2">
    <source>
        <dbReference type="EMBL" id="SQA92119.1"/>
    </source>
</evidence>
<evidence type="ECO:0000313" key="1">
    <source>
        <dbReference type="EMBL" id="SKB74836.1"/>
    </source>
</evidence>
<protein>
    <recommendedName>
        <fullName evidence="5">AraC family transcriptional regulator</fullName>
    </recommendedName>
</protein>
<dbReference type="RefSeq" id="WP_079465250.1">
    <property type="nucleotide sequence ID" value="NZ_CP033934.1"/>
</dbReference>
<reference evidence="2 4" key="2">
    <citation type="submission" date="2018-06" db="EMBL/GenBank/DDBJ databases">
        <authorList>
            <consortium name="Pathogen Informatics"/>
            <person name="Doyle S."/>
        </authorList>
    </citation>
    <scope>NUCLEOTIDE SEQUENCE [LARGE SCALE GENOMIC DNA]</scope>
    <source>
        <strain evidence="2 4">NCTC11212</strain>
    </source>
</reference>
<evidence type="ECO:0000313" key="4">
    <source>
        <dbReference type="Proteomes" id="UP000251937"/>
    </source>
</evidence>
<evidence type="ECO:0000313" key="3">
    <source>
        <dbReference type="Proteomes" id="UP000190669"/>
    </source>
</evidence>
<dbReference type="AlphaFoldDB" id="A0AAX2IQ20"/>